<keyword evidence="7" id="KW-1185">Reference proteome</keyword>
<dbReference type="RefSeq" id="WP_259542237.1">
    <property type="nucleotide sequence ID" value="NZ_JANLCJ010000017.1"/>
</dbReference>
<dbReference type="Gene3D" id="1.10.357.10">
    <property type="entry name" value="Tetracycline Repressor, domain 2"/>
    <property type="match status" value="1"/>
</dbReference>
<evidence type="ECO:0000313" key="7">
    <source>
        <dbReference type="Proteomes" id="UP001165586"/>
    </source>
</evidence>
<evidence type="ECO:0000259" key="5">
    <source>
        <dbReference type="PROSITE" id="PS50977"/>
    </source>
</evidence>
<gene>
    <name evidence="6" type="ORF">N1032_21710</name>
</gene>
<evidence type="ECO:0000256" key="2">
    <source>
        <dbReference type="ARBA" id="ARBA00023125"/>
    </source>
</evidence>
<organism evidence="6 7">
    <name type="scientific">Herbiconiux daphne</name>
    <dbReference type="NCBI Taxonomy" id="2970914"/>
    <lineage>
        <taxon>Bacteria</taxon>
        <taxon>Bacillati</taxon>
        <taxon>Actinomycetota</taxon>
        <taxon>Actinomycetes</taxon>
        <taxon>Micrococcales</taxon>
        <taxon>Microbacteriaceae</taxon>
        <taxon>Herbiconiux</taxon>
    </lineage>
</organism>
<dbReference type="InterPro" id="IPR009057">
    <property type="entry name" value="Homeodomain-like_sf"/>
</dbReference>
<dbReference type="PANTHER" id="PTHR47506">
    <property type="entry name" value="TRANSCRIPTIONAL REGULATORY PROTEIN"/>
    <property type="match status" value="1"/>
</dbReference>
<dbReference type="InterPro" id="IPR001647">
    <property type="entry name" value="HTH_TetR"/>
</dbReference>
<proteinExistence type="predicted"/>
<protein>
    <submittedName>
        <fullName evidence="6">TetR/AcrR family transcriptional regulator</fullName>
    </submittedName>
</protein>
<keyword evidence="1" id="KW-0805">Transcription regulation</keyword>
<evidence type="ECO:0000256" key="1">
    <source>
        <dbReference type="ARBA" id="ARBA00023015"/>
    </source>
</evidence>
<keyword evidence="2 4" id="KW-0238">DNA-binding</keyword>
<dbReference type="Pfam" id="PF00440">
    <property type="entry name" value="TetR_N"/>
    <property type="match status" value="1"/>
</dbReference>
<dbReference type="Gene3D" id="1.10.10.60">
    <property type="entry name" value="Homeodomain-like"/>
    <property type="match status" value="1"/>
</dbReference>
<dbReference type="PANTHER" id="PTHR47506:SF1">
    <property type="entry name" value="HTH-TYPE TRANSCRIPTIONAL REGULATOR YJDC"/>
    <property type="match status" value="1"/>
</dbReference>
<dbReference type="Proteomes" id="UP001165586">
    <property type="component" value="Unassembled WGS sequence"/>
</dbReference>
<feature type="domain" description="HTH tetR-type" evidence="5">
    <location>
        <begin position="6"/>
        <end position="66"/>
    </location>
</feature>
<dbReference type="SUPFAM" id="SSF46689">
    <property type="entry name" value="Homeodomain-like"/>
    <property type="match status" value="1"/>
</dbReference>
<sequence length="192" mass="21039">MSRPRAFDETDALRTALLAFWEWGYEGTTMAVLTETTGLNKTSLYRTFGNKEKLFERAVQMYHRDFLAFRTEALAEPSPRRITERLLTGMASLHNAPGTPSGCLETTAALSAGPENAAIRAMMSSNRDAIIPLLTARFGEFDATELPRGMSAAQTAAFVATVIMGMSVQARGGHTRDEMADVVRSTLLLWGD</sequence>
<accession>A0ABT2H8U0</accession>
<reference evidence="6" key="1">
    <citation type="submission" date="2022-08" db="EMBL/GenBank/DDBJ databases">
        <authorList>
            <person name="Deng Y."/>
            <person name="Han X.-F."/>
            <person name="Zhang Y.-Q."/>
        </authorList>
    </citation>
    <scope>NUCLEOTIDE SEQUENCE</scope>
    <source>
        <strain evidence="6">CPCC 203386</strain>
    </source>
</reference>
<evidence type="ECO:0000313" key="6">
    <source>
        <dbReference type="EMBL" id="MCS5736356.1"/>
    </source>
</evidence>
<dbReference type="InterPro" id="IPR036271">
    <property type="entry name" value="Tet_transcr_reg_TetR-rel_C_sf"/>
</dbReference>
<evidence type="ECO:0000256" key="3">
    <source>
        <dbReference type="ARBA" id="ARBA00023163"/>
    </source>
</evidence>
<dbReference type="EMBL" id="JANLCJ010000017">
    <property type="protein sequence ID" value="MCS5736356.1"/>
    <property type="molecule type" value="Genomic_DNA"/>
</dbReference>
<feature type="DNA-binding region" description="H-T-H motif" evidence="4">
    <location>
        <begin position="29"/>
        <end position="48"/>
    </location>
</feature>
<evidence type="ECO:0000256" key="4">
    <source>
        <dbReference type="PROSITE-ProRule" id="PRU00335"/>
    </source>
</evidence>
<name>A0ABT2H8U0_9MICO</name>
<dbReference type="PROSITE" id="PS50977">
    <property type="entry name" value="HTH_TETR_2"/>
    <property type="match status" value="1"/>
</dbReference>
<dbReference type="SUPFAM" id="SSF48498">
    <property type="entry name" value="Tetracyclin repressor-like, C-terminal domain"/>
    <property type="match status" value="1"/>
</dbReference>
<keyword evidence="3" id="KW-0804">Transcription</keyword>
<comment type="caution">
    <text evidence="6">The sequence shown here is derived from an EMBL/GenBank/DDBJ whole genome shotgun (WGS) entry which is preliminary data.</text>
</comment>